<feature type="domain" description="Mycothiol-dependent maleylpyruvate isomerase metal-binding" evidence="1">
    <location>
        <begin position="17"/>
        <end position="141"/>
    </location>
</feature>
<evidence type="ECO:0000313" key="3">
    <source>
        <dbReference type="Proteomes" id="UP001501752"/>
    </source>
</evidence>
<organism evidence="2 3">
    <name type="scientific">Kitasatospora terrestris</name>
    <dbReference type="NCBI Taxonomy" id="258051"/>
    <lineage>
        <taxon>Bacteria</taxon>
        <taxon>Bacillati</taxon>
        <taxon>Actinomycetota</taxon>
        <taxon>Actinomycetes</taxon>
        <taxon>Kitasatosporales</taxon>
        <taxon>Streptomycetaceae</taxon>
        <taxon>Kitasatospora</taxon>
    </lineage>
</organism>
<gene>
    <name evidence="2" type="ORF">GCM10023235_56450</name>
</gene>
<dbReference type="NCBIfam" id="TIGR03086">
    <property type="entry name" value="TIGR03086 family metal-binding protein"/>
    <property type="match status" value="1"/>
</dbReference>
<dbReference type="SUPFAM" id="SSF109854">
    <property type="entry name" value="DinB/YfiT-like putative metalloenzymes"/>
    <property type="match status" value="1"/>
</dbReference>
<keyword evidence="3" id="KW-1185">Reference proteome</keyword>
<reference evidence="3" key="1">
    <citation type="journal article" date="2019" name="Int. J. Syst. Evol. Microbiol.">
        <title>The Global Catalogue of Microorganisms (GCM) 10K type strain sequencing project: providing services to taxonomists for standard genome sequencing and annotation.</title>
        <authorList>
            <consortium name="The Broad Institute Genomics Platform"/>
            <consortium name="The Broad Institute Genome Sequencing Center for Infectious Disease"/>
            <person name="Wu L."/>
            <person name="Ma J."/>
        </authorList>
    </citation>
    <scope>NUCLEOTIDE SEQUENCE [LARGE SCALE GENOMIC DNA]</scope>
    <source>
        <strain evidence="3">JCM 13006</strain>
    </source>
</reference>
<sequence length="214" mass="21896">MNPGVDSAVNPGANPDLRPATSALAELVRGVRDEQLGLPTPCGGLTVGELLDHIDGLCVAFAAAGTKTQHPDGGRARVPDASRLGTDWRERLPRRLDALAEAWHPAAAWEGSTRIGGGEMPAAAAGASAVDEVVVHGWELAVATGRHYPGEDPALAGAVAAALGWVHAVVDRQPDGIPGLFGPPVPTSDDASPFTRLLALTGRSPAWQPVDAAG</sequence>
<dbReference type="Proteomes" id="UP001501752">
    <property type="component" value="Unassembled WGS sequence"/>
</dbReference>
<comment type="caution">
    <text evidence="2">The sequence shown here is derived from an EMBL/GenBank/DDBJ whole genome shotgun (WGS) entry which is preliminary data.</text>
</comment>
<dbReference type="InterPro" id="IPR017520">
    <property type="entry name" value="CHP03086"/>
</dbReference>
<dbReference type="InterPro" id="IPR017517">
    <property type="entry name" value="Maleyloyr_isom"/>
</dbReference>
<evidence type="ECO:0000313" key="2">
    <source>
        <dbReference type="EMBL" id="GAA4870400.1"/>
    </source>
</evidence>
<accession>A0ABP9EEU0</accession>
<dbReference type="Gene3D" id="1.20.120.450">
    <property type="entry name" value="dinb family like domain"/>
    <property type="match status" value="1"/>
</dbReference>
<dbReference type="InterPro" id="IPR024344">
    <property type="entry name" value="MDMPI_metal-binding"/>
</dbReference>
<name>A0ABP9EEU0_9ACTN</name>
<dbReference type="EMBL" id="BAABIS010000001">
    <property type="protein sequence ID" value="GAA4870400.1"/>
    <property type="molecule type" value="Genomic_DNA"/>
</dbReference>
<dbReference type="Pfam" id="PF11716">
    <property type="entry name" value="MDMPI_N"/>
    <property type="match status" value="1"/>
</dbReference>
<dbReference type="RefSeq" id="WP_345699685.1">
    <property type="nucleotide sequence ID" value="NZ_BAABIS010000001.1"/>
</dbReference>
<dbReference type="NCBIfam" id="TIGR03083">
    <property type="entry name" value="maleylpyruvate isomerase family mycothiol-dependent enzyme"/>
    <property type="match status" value="1"/>
</dbReference>
<proteinExistence type="predicted"/>
<evidence type="ECO:0000259" key="1">
    <source>
        <dbReference type="Pfam" id="PF11716"/>
    </source>
</evidence>
<dbReference type="InterPro" id="IPR034660">
    <property type="entry name" value="DinB/YfiT-like"/>
</dbReference>
<protein>
    <submittedName>
        <fullName evidence="2">TIGR03086 family metal-binding protein</fullName>
    </submittedName>
</protein>